<evidence type="ECO:0000313" key="8">
    <source>
        <dbReference type="Proteomes" id="UP000238954"/>
    </source>
</evidence>
<dbReference type="PROSITE" id="PS00136">
    <property type="entry name" value="SUBTILASE_ASP"/>
    <property type="match status" value="1"/>
</dbReference>
<dbReference type="InterPro" id="IPR036852">
    <property type="entry name" value="Peptidase_S8/S53_dom_sf"/>
</dbReference>
<dbReference type="EMBL" id="PHFW01000002">
    <property type="protein sequence ID" value="PQM27768.1"/>
    <property type="molecule type" value="Genomic_DNA"/>
</dbReference>
<feature type="active site" description="Charge relay system" evidence="5">
    <location>
        <position position="329"/>
    </location>
</feature>
<dbReference type="PANTHER" id="PTHR43806:SF11">
    <property type="entry name" value="CEREVISIN-RELATED"/>
    <property type="match status" value="1"/>
</dbReference>
<feature type="active site" description="Charge relay system" evidence="5">
    <location>
        <position position="356"/>
    </location>
</feature>
<evidence type="ECO:0000256" key="3">
    <source>
        <dbReference type="ARBA" id="ARBA00022801"/>
    </source>
</evidence>
<dbReference type="InterPro" id="IPR050131">
    <property type="entry name" value="Peptidase_S8_subtilisin-like"/>
</dbReference>
<name>A0A2S8B5Z8_9SPHN</name>
<evidence type="ECO:0000259" key="6">
    <source>
        <dbReference type="Pfam" id="PF00082"/>
    </source>
</evidence>
<keyword evidence="8" id="KW-1185">Reference proteome</keyword>
<dbReference type="PROSITE" id="PS51892">
    <property type="entry name" value="SUBTILASE"/>
    <property type="match status" value="1"/>
</dbReference>
<dbReference type="PRINTS" id="PR00723">
    <property type="entry name" value="SUBTILISIN"/>
</dbReference>
<keyword evidence="4 5" id="KW-0720">Serine protease</keyword>
<evidence type="ECO:0000256" key="1">
    <source>
        <dbReference type="ARBA" id="ARBA00011073"/>
    </source>
</evidence>
<dbReference type="CDD" id="cd04847">
    <property type="entry name" value="Peptidases_S8_Subtilisin_like_2"/>
    <property type="match status" value="1"/>
</dbReference>
<evidence type="ECO:0000256" key="4">
    <source>
        <dbReference type="ARBA" id="ARBA00022825"/>
    </source>
</evidence>
<dbReference type="SUPFAM" id="SSF52743">
    <property type="entry name" value="Subtilisin-like"/>
    <property type="match status" value="1"/>
</dbReference>
<dbReference type="InterPro" id="IPR023827">
    <property type="entry name" value="Peptidase_S8_Asp-AS"/>
</dbReference>
<dbReference type="Proteomes" id="UP000238954">
    <property type="component" value="Chromosome"/>
</dbReference>
<reference evidence="8" key="1">
    <citation type="submission" date="2017-11" db="EMBL/GenBank/DDBJ databases">
        <title>The complete genome sequence of Sphingopyxis pomeranensis sp. nov. strain WS5A3p.</title>
        <authorList>
            <person name="Kaminski M.A."/>
        </authorList>
    </citation>
    <scope>NUCLEOTIDE SEQUENCE [LARGE SCALE GENOMIC DNA]</scope>
    <source>
        <strain evidence="8">WS5A3p</strain>
    </source>
</reference>
<organism evidence="7 8">
    <name type="scientific">Sphingopyxis lindanitolerans</name>
    <dbReference type="NCBI Taxonomy" id="2054227"/>
    <lineage>
        <taxon>Bacteria</taxon>
        <taxon>Pseudomonadati</taxon>
        <taxon>Pseudomonadota</taxon>
        <taxon>Alphaproteobacteria</taxon>
        <taxon>Sphingomonadales</taxon>
        <taxon>Sphingomonadaceae</taxon>
        <taxon>Sphingopyxis</taxon>
    </lineage>
</organism>
<dbReference type="InterPro" id="IPR015500">
    <property type="entry name" value="Peptidase_S8_subtilisin-rel"/>
</dbReference>
<feature type="active site" description="Charge relay system" evidence="5">
    <location>
        <position position="574"/>
    </location>
</feature>
<dbReference type="RefSeq" id="WP_105998030.1">
    <property type="nucleotide sequence ID" value="NZ_CM009578.1"/>
</dbReference>
<dbReference type="Gene3D" id="3.40.50.200">
    <property type="entry name" value="Peptidase S8/S53 domain"/>
    <property type="match status" value="1"/>
</dbReference>
<feature type="domain" description="Peptidase S8/S53" evidence="6">
    <location>
        <begin position="323"/>
        <end position="608"/>
    </location>
</feature>
<keyword evidence="3 5" id="KW-0378">Hydrolase</keyword>
<evidence type="ECO:0000256" key="2">
    <source>
        <dbReference type="ARBA" id="ARBA00022670"/>
    </source>
</evidence>
<comment type="similarity">
    <text evidence="1 5">Belongs to the peptidase S8 family.</text>
</comment>
<keyword evidence="2 5" id="KW-0645">Protease</keyword>
<dbReference type="Pfam" id="PF00082">
    <property type="entry name" value="Peptidase_S8"/>
    <property type="match status" value="1"/>
</dbReference>
<protein>
    <recommendedName>
        <fullName evidence="6">Peptidase S8/S53 domain-containing protein</fullName>
    </recommendedName>
</protein>
<gene>
    <name evidence="7" type="ORF">CVO77_04165</name>
</gene>
<sequence>MPNNPVQIVLNDDSFLRAPDPGRAGPDKDFFEKNDRAFALHKAAMLARLDEIDATLAISRFGPVTYVRVRMRVEAIAKSYRPNRALFLADQFPCVGAGAPGELFFRAPRIHLNRLRARFEDAELAGETRISSKTGNPYHYVTRTRSELGAIETIEIAAPDAKRDFSAASAVDAMLDPSAASGYIVELFEQKPLDVISSADILGMRQSFDTLQQDIAQLGDGMYAALLPSPGGVPSIELLVTTAPRRPLIEDRRAVRGELTLVPPVAQVDADVERHELVLKVMAAHPLVRRIRFPVLLQPSHAPASPGSTTFAVPARVATGTYPKVGVIDTGICSHFSDWIQDRYDYLDTEACDATHGTLVAGILIGAQSHNGNDIGREADGCDLVDIPLMPKGRFFDVYGQRGFEAFLEELEAAIVEARDNHDVRVFNMSLNITSPVEQNLYSIYAARLDEIQDRQGVIIVNSAGNLNGAEWRAPWPRTARQAITALASRTASDTIFMPCESVRALAVGALNPPGGSHVEGAPATYSRRGPGLRVGVKPDLAHYGGTGDSASPDKTALVSCALDGNCAETRGTSFAAPLVAKTLATLDAMTGQKLDTRTLRAFAIHHATIPTCLEHRSLRDVARQFVGFGQPSDAASMLGTDDHSITLVFESRLSIGEKRPAILRFPFAWPASMVDPSTRACRGQVRMTLVYDAPIDQAFGTEFVRVNLDAKLRQRQPVDRADGLPSFHDQITQAFLPKSSGMTPPERALISHGLKWWPTKRYAANFGGGVGSSTEWQLQVESLVRAEAQFPAEGVPFSLIVTIEDPERTQPIFQEFRRQLVTQRVDLHDIRTAVRLRARTRR</sequence>
<dbReference type="AlphaFoldDB" id="A0A2S8B5Z8"/>
<proteinExistence type="inferred from homology"/>
<dbReference type="OrthoDB" id="9768989at2"/>
<dbReference type="GO" id="GO:0006508">
    <property type="term" value="P:proteolysis"/>
    <property type="evidence" value="ECO:0007669"/>
    <property type="project" value="UniProtKB-KW"/>
</dbReference>
<evidence type="ECO:0000313" key="7">
    <source>
        <dbReference type="EMBL" id="PQM27768.1"/>
    </source>
</evidence>
<comment type="caution">
    <text evidence="7">The sequence shown here is derived from an EMBL/GenBank/DDBJ whole genome shotgun (WGS) entry which is preliminary data.</text>
</comment>
<dbReference type="InterPro" id="IPR000209">
    <property type="entry name" value="Peptidase_S8/S53_dom"/>
</dbReference>
<dbReference type="PANTHER" id="PTHR43806">
    <property type="entry name" value="PEPTIDASE S8"/>
    <property type="match status" value="1"/>
</dbReference>
<dbReference type="GO" id="GO:0004252">
    <property type="term" value="F:serine-type endopeptidase activity"/>
    <property type="evidence" value="ECO:0007669"/>
    <property type="project" value="UniProtKB-UniRule"/>
</dbReference>
<evidence type="ECO:0000256" key="5">
    <source>
        <dbReference type="PROSITE-ProRule" id="PRU01240"/>
    </source>
</evidence>
<dbReference type="InterPro" id="IPR034074">
    <property type="entry name" value="Y4bN_pept_dom"/>
</dbReference>
<accession>A0A2S8B5Z8</accession>